<dbReference type="EMBL" id="JBHTLT010000127">
    <property type="protein sequence ID" value="MFD1206637.1"/>
    <property type="molecule type" value="Genomic_DNA"/>
</dbReference>
<reference evidence="2" key="1">
    <citation type="journal article" date="2019" name="Int. J. Syst. Evol. Microbiol.">
        <title>The Global Catalogue of Microorganisms (GCM) 10K type strain sequencing project: providing services to taxonomists for standard genome sequencing and annotation.</title>
        <authorList>
            <consortium name="The Broad Institute Genomics Platform"/>
            <consortium name="The Broad Institute Genome Sequencing Center for Infectious Disease"/>
            <person name="Wu L."/>
            <person name="Ma J."/>
        </authorList>
    </citation>
    <scope>NUCLEOTIDE SEQUENCE [LARGE SCALE GENOMIC DNA]</scope>
    <source>
        <strain evidence="2">CCUG 53915</strain>
    </source>
</reference>
<name>A0ABW3U4X6_9BACL</name>
<evidence type="ECO:0000313" key="2">
    <source>
        <dbReference type="Proteomes" id="UP001597231"/>
    </source>
</evidence>
<comment type="caution">
    <text evidence="1">The sequence shown here is derived from an EMBL/GenBank/DDBJ whole genome shotgun (WGS) entry which is preliminary data.</text>
</comment>
<organism evidence="1 2">
    <name type="scientific">Sporosarcina contaminans</name>
    <dbReference type="NCBI Taxonomy" id="633403"/>
    <lineage>
        <taxon>Bacteria</taxon>
        <taxon>Bacillati</taxon>
        <taxon>Bacillota</taxon>
        <taxon>Bacilli</taxon>
        <taxon>Bacillales</taxon>
        <taxon>Caryophanaceae</taxon>
        <taxon>Sporosarcina</taxon>
    </lineage>
</organism>
<dbReference type="RefSeq" id="WP_381482210.1">
    <property type="nucleotide sequence ID" value="NZ_JBHTLT010000127.1"/>
</dbReference>
<proteinExistence type="predicted"/>
<gene>
    <name evidence="1" type="ORF">ACFQ38_16190</name>
</gene>
<evidence type="ECO:0000313" key="1">
    <source>
        <dbReference type="EMBL" id="MFD1206637.1"/>
    </source>
</evidence>
<dbReference type="NCBIfam" id="NF047581">
    <property type="entry name" value="gp105_phage_fam"/>
    <property type="match status" value="1"/>
</dbReference>
<dbReference type="Pfam" id="PF11681">
    <property type="entry name" value="Phage_Tube_PhiTE"/>
    <property type="match status" value="1"/>
</dbReference>
<dbReference type="InterPro" id="IPR021695">
    <property type="entry name" value="Phage_KPP10_Orf10"/>
</dbReference>
<protein>
    <submittedName>
        <fullName evidence="1">Phage structural protein</fullName>
    </submittedName>
</protein>
<dbReference type="Proteomes" id="UP001597231">
    <property type="component" value="Unassembled WGS sequence"/>
</dbReference>
<accession>A0ABW3U4X6</accession>
<keyword evidence="2" id="KW-1185">Reference proteome</keyword>
<sequence>MANPKTTTYDFKKVSVVVDGVIITGFMDGESIQTEKNEDDVNVHVGADGGVTFSETNDDTGTITLTIKQTSPSDPYLRQLRASKRIFPVQIIDSNSNTFRAGGSECRIVKSPSRSYGNEVSGLEWQIAVADFKEV</sequence>